<dbReference type="Proteomes" id="UP000693892">
    <property type="component" value="Unassembled WGS sequence"/>
</dbReference>
<gene>
    <name evidence="1" type="ORF">LEUCIP111803_01960</name>
</gene>
<evidence type="ECO:0000313" key="1">
    <source>
        <dbReference type="EMBL" id="CAG7616175.1"/>
    </source>
</evidence>
<dbReference type="AlphaFoldDB" id="A0A916JYK7"/>
<comment type="caution">
    <text evidence="1">The sequence shown here is derived from an EMBL/GenBank/DDBJ whole genome shotgun (WGS) entry which is preliminary data.</text>
</comment>
<keyword evidence="2" id="KW-1185">Reference proteome</keyword>
<organism evidence="1 2">
    <name type="scientific">Leucobacter soli</name>
    <dbReference type="NCBI Taxonomy" id="2812850"/>
    <lineage>
        <taxon>Bacteria</taxon>
        <taxon>Bacillati</taxon>
        <taxon>Actinomycetota</taxon>
        <taxon>Actinomycetes</taxon>
        <taxon>Micrococcales</taxon>
        <taxon>Microbacteriaceae</taxon>
        <taxon>Leucobacter</taxon>
    </lineage>
</organism>
<sequence length="318" mass="35081">MYREQVSEVALRIDGEDDARERIRSAMIWRIAWSGNGVQLMRGVKGLTGYAVAILVAFSLAAGGVAPAAADESANGGAEFAGVRISSLPAKLTQPTKGRDRQARFRVNVSGSPTADGGRYWVKPSDVRIELVDYINPSKLSAKWRRADLRNGVSGIPQPWRPSEDLEAGVNSFKILYDSSARPGKYELRVKVRHQVDGTTTVKETRATFTVQANPSASRKWSNSHSWITCADCYFSGPRRAVLVAPEWQLGAKVTAYCKAQGKKWRKAATAKVKKGATYKAMARIKLPSRCKVGDKVYLKVAKVKYAPKYQTKAMRIR</sequence>
<reference evidence="1" key="1">
    <citation type="submission" date="2021-06" db="EMBL/GenBank/DDBJ databases">
        <authorList>
            <person name="Criscuolo A."/>
        </authorList>
    </citation>
    <scope>NUCLEOTIDE SEQUENCE</scope>
    <source>
        <strain evidence="1">CIP111803</strain>
    </source>
</reference>
<dbReference type="EMBL" id="CAJVAP010000023">
    <property type="protein sequence ID" value="CAG7616175.1"/>
    <property type="molecule type" value="Genomic_DNA"/>
</dbReference>
<protein>
    <submittedName>
        <fullName evidence="1">Uncharacterized protein</fullName>
    </submittedName>
</protein>
<accession>A0A916JYK7</accession>
<name>A0A916JYK7_9MICO</name>
<proteinExistence type="predicted"/>
<evidence type="ECO:0000313" key="2">
    <source>
        <dbReference type="Proteomes" id="UP000693892"/>
    </source>
</evidence>